<dbReference type="Proteomes" id="UP000028504">
    <property type="component" value="Chromosome"/>
</dbReference>
<proteinExistence type="predicted"/>
<feature type="domain" description="Septum formation-related" evidence="2">
    <location>
        <begin position="61"/>
        <end position="285"/>
    </location>
</feature>
<organism evidence="3 4">
    <name type="scientific">Corynebacterium atypicum</name>
    <dbReference type="NCBI Taxonomy" id="191610"/>
    <lineage>
        <taxon>Bacteria</taxon>
        <taxon>Bacillati</taxon>
        <taxon>Actinomycetota</taxon>
        <taxon>Actinomycetes</taxon>
        <taxon>Mycobacteriales</taxon>
        <taxon>Corynebacteriaceae</taxon>
        <taxon>Corynebacterium</taxon>
    </lineage>
</organism>
<protein>
    <recommendedName>
        <fullName evidence="2">Septum formation-related domain-containing protein</fullName>
    </recommendedName>
</protein>
<evidence type="ECO:0000313" key="4">
    <source>
        <dbReference type="Proteomes" id="UP000028504"/>
    </source>
</evidence>
<keyword evidence="4" id="KW-1185">Reference proteome</keyword>
<dbReference type="InterPro" id="IPR026004">
    <property type="entry name" value="Septum_form"/>
</dbReference>
<evidence type="ECO:0000259" key="2">
    <source>
        <dbReference type="Pfam" id="PF13845"/>
    </source>
</evidence>
<evidence type="ECO:0000313" key="3">
    <source>
        <dbReference type="EMBL" id="AIG64826.1"/>
    </source>
</evidence>
<feature type="region of interest" description="Disordered" evidence="1">
    <location>
        <begin position="303"/>
        <end position="330"/>
    </location>
</feature>
<dbReference type="RefSeq" id="WP_038608708.1">
    <property type="nucleotide sequence ID" value="NZ_CP008944.1"/>
</dbReference>
<sequence length="330" mass="35650">MTRSFRSAQGVRAMLLGALASTVFVGAYSVLTPHPGEAEPGARPVNHRADPAASFTTADEGSCLNWTVNEDGVAMDFQQTSCAEPHRFEVSAREDLATYPSSEFGENAPRPDITRQAQLREELCRNVTLHYLDGKLDPSGRFSVASILPPADSWQKGDRTLLCGLQAADSSGTLLETKGKVDQVDQARVAQPGECLFVDSSNSLHKVECGADHHLETTQIVDLSAQFNDHAPTVEQQDEYLKDTCTQAAIGYLGEEEKLYQSTLQPFWSTISPDSWEGGSRSVNCSLVSAGEHGFNTLAGSATGEFTINGQPPAPQPKRNPLRSEAGQRP</sequence>
<gene>
    <name evidence="3" type="ORF">CATYP_10000</name>
</gene>
<dbReference type="Pfam" id="PF13845">
    <property type="entry name" value="Septum_form"/>
    <property type="match status" value="1"/>
</dbReference>
<name>A0ABN4DEG7_9CORY</name>
<reference evidence="3 4" key="1">
    <citation type="submission" date="2014-07" db="EMBL/GenBank/DDBJ databases">
        <title>Complete genome sequence of Corynebacterium atypicum DSM 44849: identifiction of the mycolic acid biosynthesis genes.</title>
        <authorList>
            <person name="Tippelt A."/>
            <person name="Mollmann S."/>
            <person name="Albersmeier A."/>
            <person name="Jaenicke S."/>
            <person name="Ruckert C."/>
            <person name="Tauch A."/>
        </authorList>
    </citation>
    <scope>NUCLEOTIDE SEQUENCE [LARGE SCALE GENOMIC DNA]</scope>
    <source>
        <strain evidence="3 4">R2070</strain>
    </source>
</reference>
<evidence type="ECO:0000256" key="1">
    <source>
        <dbReference type="SAM" id="MobiDB-lite"/>
    </source>
</evidence>
<dbReference type="EMBL" id="CP008944">
    <property type="protein sequence ID" value="AIG64826.1"/>
    <property type="molecule type" value="Genomic_DNA"/>
</dbReference>
<accession>A0ABN4DEG7</accession>